<feature type="transmembrane region" description="Helical" evidence="6">
    <location>
        <begin position="78"/>
        <end position="108"/>
    </location>
</feature>
<feature type="transmembrane region" description="Helical" evidence="6">
    <location>
        <begin position="128"/>
        <end position="150"/>
    </location>
</feature>
<dbReference type="EMBL" id="UYWX01020510">
    <property type="protein sequence ID" value="VDM33018.1"/>
    <property type="molecule type" value="Genomic_DNA"/>
</dbReference>
<dbReference type="AlphaFoldDB" id="A0A0R3X4W8"/>
<evidence type="ECO:0000256" key="4">
    <source>
        <dbReference type="ARBA" id="ARBA00022989"/>
    </source>
</evidence>
<dbReference type="InterPro" id="IPR044235">
    <property type="entry name" value="RNFT1/2"/>
</dbReference>
<feature type="transmembrane region" description="Helical" evidence="6">
    <location>
        <begin position="232"/>
        <end position="257"/>
    </location>
</feature>
<gene>
    <name evidence="7" type="ORF">TTAC_LOCUS8463</name>
</gene>
<dbReference type="Proteomes" id="UP000274429">
    <property type="component" value="Unassembled WGS sequence"/>
</dbReference>
<proteinExistence type="predicted"/>
<evidence type="ECO:0000256" key="6">
    <source>
        <dbReference type="SAM" id="Phobius"/>
    </source>
</evidence>
<protein>
    <submittedName>
        <fullName evidence="9">Pecanex-like protein</fullName>
    </submittedName>
</protein>
<organism evidence="9">
    <name type="scientific">Hydatigena taeniaeformis</name>
    <name type="common">Feline tapeworm</name>
    <name type="synonym">Taenia taeniaeformis</name>
    <dbReference type="NCBI Taxonomy" id="6205"/>
    <lineage>
        <taxon>Eukaryota</taxon>
        <taxon>Metazoa</taxon>
        <taxon>Spiralia</taxon>
        <taxon>Lophotrochozoa</taxon>
        <taxon>Platyhelminthes</taxon>
        <taxon>Cestoda</taxon>
        <taxon>Eucestoda</taxon>
        <taxon>Cyclophyllidea</taxon>
        <taxon>Taeniidae</taxon>
        <taxon>Hydatigera</taxon>
    </lineage>
</organism>
<dbReference type="PANTHER" id="PTHR15860:SF0">
    <property type="entry name" value="LP20373P"/>
    <property type="match status" value="1"/>
</dbReference>
<dbReference type="GO" id="GO:0016020">
    <property type="term" value="C:membrane"/>
    <property type="evidence" value="ECO:0007669"/>
    <property type="project" value="UniProtKB-SubCell"/>
</dbReference>
<evidence type="ECO:0000256" key="2">
    <source>
        <dbReference type="ARBA" id="ARBA00022692"/>
    </source>
</evidence>
<keyword evidence="3" id="KW-0833">Ubl conjugation pathway</keyword>
<evidence type="ECO:0000313" key="8">
    <source>
        <dbReference type="Proteomes" id="UP000274429"/>
    </source>
</evidence>
<keyword evidence="4 6" id="KW-1133">Transmembrane helix</keyword>
<reference evidence="9" key="1">
    <citation type="submission" date="2017-02" db="UniProtKB">
        <authorList>
            <consortium name="WormBaseParasite"/>
        </authorList>
    </citation>
    <scope>IDENTIFICATION</scope>
</reference>
<evidence type="ECO:0000256" key="1">
    <source>
        <dbReference type="ARBA" id="ARBA00004141"/>
    </source>
</evidence>
<name>A0A0R3X4W8_HYDTA</name>
<keyword evidence="8" id="KW-1185">Reference proteome</keyword>
<dbReference type="WBParaSite" id="TTAC_0000847801-mRNA-1">
    <property type="protein sequence ID" value="TTAC_0000847801-mRNA-1"/>
    <property type="gene ID" value="TTAC_0000847801"/>
</dbReference>
<feature type="transmembrane region" description="Helical" evidence="6">
    <location>
        <begin position="171"/>
        <end position="192"/>
    </location>
</feature>
<dbReference type="GO" id="GO:1904294">
    <property type="term" value="P:positive regulation of ERAD pathway"/>
    <property type="evidence" value="ECO:0007669"/>
    <property type="project" value="InterPro"/>
</dbReference>
<dbReference type="OrthoDB" id="9049620at2759"/>
<evidence type="ECO:0000313" key="9">
    <source>
        <dbReference type="WBParaSite" id="TTAC_0000847801-mRNA-1"/>
    </source>
</evidence>
<keyword evidence="2 6" id="KW-0812">Transmembrane</keyword>
<evidence type="ECO:0000313" key="7">
    <source>
        <dbReference type="EMBL" id="VDM33018.1"/>
    </source>
</evidence>
<evidence type="ECO:0000256" key="5">
    <source>
        <dbReference type="ARBA" id="ARBA00023136"/>
    </source>
</evidence>
<reference evidence="7 8" key="2">
    <citation type="submission" date="2018-11" db="EMBL/GenBank/DDBJ databases">
        <authorList>
            <consortium name="Pathogen Informatics"/>
        </authorList>
    </citation>
    <scope>NUCLEOTIDE SEQUENCE [LARGE SCALE GENOMIC DNA]</scope>
</reference>
<dbReference type="GO" id="GO:0061630">
    <property type="term" value="F:ubiquitin protein ligase activity"/>
    <property type="evidence" value="ECO:0007669"/>
    <property type="project" value="InterPro"/>
</dbReference>
<accession>A0A0R3X4W8</accession>
<evidence type="ECO:0000256" key="3">
    <source>
        <dbReference type="ARBA" id="ARBA00022786"/>
    </source>
</evidence>
<keyword evidence="5 6" id="KW-0472">Membrane</keyword>
<dbReference type="PANTHER" id="PTHR15860">
    <property type="entry name" value="UNCHARACTERIZED RING FINGER-CONTAINING PROTEIN"/>
    <property type="match status" value="1"/>
</dbReference>
<sequence length="265" mass="30610">MADRKLEASSELDLLEDMIHPISGDMKPSHIHEHRHLHQELRSKCDHHQPHQNNHSYCQQDEPKITPDELVSTNIKSLWIVIPFLILFLLKEAALHSTGLWVLVSLFVSSYYLNTRLTNATQGFEPPIYALVTSLIVCAALVLMHNIWIVKRNKIYLGLFCVPNAIPSSDWVSLLWAVIVVDFSLKIITIFIKSVLVYFTPRLFHISTRSGILVWMEFTSQFYRSIPPAVTWIRHLTGSITHSLCFRIIFCLLYVLLKVQFCWSS</sequence>
<comment type="subcellular location">
    <subcellularLocation>
        <location evidence="1">Membrane</location>
        <topology evidence="1">Multi-pass membrane protein</topology>
    </subcellularLocation>
</comment>